<dbReference type="EMBL" id="CAJOBH010133147">
    <property type="protein sequence ID" value="CAF4768209.1"/>
    <property type="molecule type" value="Genomic_DNA"/>
</dbReference>
<gene>
    <name evidence="1" type="ORF">BYL167_LOCUS37105</name>
    <name evidence="2" type="ORF">BYL167_LOCUS46802</name>
    <name evidence="3" type="ORF">GIL414_LOCUS56858</name>
</gene>
<evidence type="ECO:0000313" key="2">
    <source>
        <dbReference type="EMBL" id="CAF4768209.1"/>
    </source>
</evidence>
<sequence length="47" mass="5175">MRSTYLGETQKNMMKQTLSLELDYIFSNLNLTERTSSASGGGSDPNS</sequence>
<dbReference type="AlphaFoldDB" id="A0A8S3DFT8"/>
<reference evidence="3" key="1">
    <citation type="submission" date="2021-02" db="EMBL/GenBank/DDBJ databases">
        <authorList>
            <person name="Nowell W R."/>
        </authorList>
    </citation>
    <scope>NUCLEOTIDE SEQUENCE</scope>
</reference>
<organism evidence="3 4">
    <name type="scientific">Rotaria magnacalcarata</name>
    <dbReference type="NCBI Taxonomy" id="392030"/>
    <lineage>
        <taxon>Eukaryota</taxon>
        <taxon>Metazoa</taxon>
        <taxon>Spiralia</taxon>
        <taxon>Gnathifera</taxon>
        <taxon>Rotifera</taxon>
        <taxon>Eurotatoria</taxon>
        <taxon>Bdelloidea</taxon>
        <taxon>Philodinida</taxon>
        <taxon>Philodinidae</taxon>
        <taxon>Rotaria</taxon>
    </lineage>
</organism>
<evidence type="ECO:0000313" key="1">
    <source>
        <dbReference type="EMBL" id="CAF4525984.1"/>
    </source>
</evidence>
<dbReference type="EMBL" id="CAJOBH010082984">
    <property type="protein sequence ID" value="CAF4525984.1"/>
    <property type="molecule type" value="Genomic_DNA"/>
</dbReference>
<comment type="caution">
    <text evidence="3">The sequence shown here is derived from an EMBL/GenBank/DDBJ whole genome shotgun (WGS) entry which is preliminary data.</text>
</comment>
<dbReference type="EMBL" id="CAJOBJ010205176">
    <property type="protein sequence ID" value="CAF4994708.1"/>
    <property type="molecule type" value="Genomic_DNA"/>
</dbReference>
<evidence type="ECO:0000313" key="3">
    <source>
        <dbReference type="EMBL" id="CAF4994708.1"/>
    </source>
</evidence>
<feature type="non-terminal residue" evidence="3">
    <location>
        <position position="1"/>
    </location>
</feature>
<dbReference type="Proteomes" id="UP000681720">
    <property type="component" value="Unassembled WGS sequence"/>
</dbReference>
<accession>A0A8S3DFT8</accession>
<protein>
    <submittedName>
        <fullName evidence="3">Uncharacterized protein</fullName>
    </submittedName>
</protein>
<name>A0A8S3DFT8_9BILA</name>
<evidence type="ECO:0000313" key="4">
    <source>
        <dbReference type="Proteomes" id="UP000681720"/>
    </source>
</evidence>
<dbReference type="Proteomes" id="UP000681967">
    <property type="component" value="Unassembled WGS sequence"/>
</dbReference>
<proteinExistence type="predicted"/>